<dbReference type="EMBL" id="CP060632">
    <property type="protein sequence ID" value="QNL98981.1"/>
    <property type="molecule type" value="Genomic_DNA"/>
</dbReference>
<keyword evidence="2" id="KW-1185">Reference proteome</keyword>
<dbReference type="Proteomes" id="UP000515819">
    <property type="component" value="Chromosome"/>
</dbReference>
<organism evidence="1 2">
    <name type="scientific">Wujia chipingensis</name>
    <dbReference type="NCBI Taxonomy" id="2763670"/>
    <lineage>
        <taxon>Bacteria</taxon>
        <taxon>Bacillati</taxon>
        <taxon>Bacillota</taxon>
        <taxon>Clostridia</taxon>
        <taxon>Lachnospirales</taxon>
        <taxon>Lachnospiraceae</taxon>
        <taxon>Wujia</taxon>
    </lineage>
</organism>
<evidence type="ECO:0000313" key="1">
    <source>
        <dbReference type="EMBL" id="QNL98981.1"/>
    </source>
</evidence>
<proteinExistence type="predicted"/>
<accession>A0A7G9FKA0</accession>
<evidence type="ECO:0008006" key="3">
    <source>
        <dbReference type="Google" id="ProtNLM"/>
    </source>
</evidence>
<reference evidence="1 2" key="1">
    <citation type="submission" date="2020-08" db="EMBL/GenBank/DDBJ databases">
        <authorList>
            <person name="Liu C."/>
            <person name="Sun Q."/>
        </authorList>
    </citation>
    <scope>NUCLEOTIDE SEQUENCE [LARGE SCALE GENOMIC DNA]</scope>
    <source>
        <strain evidence="1 2">NSJ-4</strain>
    </source>
</reference>
<sequence length="153" mass="17727">MKEKNTKELNEVLGKTHLSDFEKYCAENKESVSDNSEAFSIYVKNLLQEKKLTQQYVFLQADIPERYGYKLLSGEKRTRQRDVILRICYAAKFSLAETQRALKKYEMPELYSKVPRDALLMIAFNERPGSILDVNDLLNQKGLQPLRTSGVQD</sequence>
<protein>
    <recommendedName>
        <fullName evidence="3">XRE family transcriptional regulator</fullName>
    </recommendedName>
</protein>
<evidence type="ECO:0000313" key="2">
    <source>
        <dbReference type="Proteomes" id="UP000515819"/>
    </source>
</evidence>
<dbReference type="RefSeq" id="WP_249321012.1">
    <property type="nucleotide sequence ID" value="NZ_CP060632.1"/>
</dbReference>
<gene>
    <name evidence="1" type="ORF">H9Q76_09525</name>
</gene>
<name>A0A7G9FKA0_9FIRM</name>
<dbReference type="AlphaFoldDB" id="A0A7G9FKA0"/>
<dbReference type="KEGG" id="wcp:H9Q76_09525"/>